<dbReference type="Proteomes" id="UP000198784">
    <property type="component" value="Unassembled WGS sequence"/>
</dbReference>
<dbReference type="Gene3D" id="3.20.20.70">
    <property type="entry name" value="Aldolase class I"/>
    <property type="match status" value="1"/>
</dbReference>
<keyword evidence="2" id="KW-0004">4Fe-4S</keyword>
<dbReference type="GO" id="GO:0016491">
    <property type="term" value="F:oxidoreductase activity"/>
    <property type="evidence" value="ECO:0007669"/>
    <property type="project" value="InterPro"/>
</dbReference>
<dbReference type="InterPro" id="IPR023885">
    <property type="entry name" value="4Fe4S-binding_SPASM_dom"/>
</dbReference>
<dbReference type="PROSITE" id="PS51918">
    <property type="entry name" value="RADICAL_SAM"/>
    <property type="match status" value="1"/>
</dbReference>
<evidence type="ECO:0000313" key="9">
    <source>
        <dbReference type="EMBL" id="SFP71173.1"/>
    </source>
</evidence>
<dbReference type="PANTHER" id="PTHR43273">
    <property type="entry name" value="ANAEROBIC SULFATASE-MATURATING ENZYME HOMOLOG ASLB-RELATED"/>
    <property type="match status" value="1"/>
</dbReference>
<dbReference type="SFLD" id="SFLDG01067">
    <property type="entry name" value="SPASM/twitch_domain_containing"/>
    <property type="match status" value="1"/>
</dbReference>
<dbReference type="AlphaFoldDB" id="A0A1I5SKD0"/>
<dbReference type="CDD" id="cd01335">
    <property type="entry name" value="Radical_SAM"/>
    <property type="match status" value="1"/>
</dbReference>
<dbReference type="SFLD" id="SFLDF00285">
    <property type="entry name" value="anaerobic_Ser-type_sulfatase-m"/>
    <property type="match status" value="1"/>
</dbReference>
<dbReference type="Pfam" id="PF13186">
    <property type="entry name" value="SPASM"/>
    <property type="match status" value="1"/>
</dbReference>
<dbReference type="CDD" id="cd21120">
    <property type="entry name" value="SPASM_anSME"/>
    <property type="match status" value="1"/>
</dbReference>
<dbReference type="InterPro" id="IPR007197">
    <property type="entry name" value="rSAM"/>
</dbReference>
<keyword evidence="10" id="KW-1185">Reference proteome</keyword>
<comment type="similarity">
    <text evidence="7">Belongs to the radical SAM superfamily. Anaerobic sulfatase-maturating enzyme family.</text>
</comment>
<evidence type="ECO:0000256" key="5">
    <source>
        <dbReference type="ARBA" id="ARBA00023004"/>
    </source>
</evidence>
<dbReference type="Pfam" id="PF04055">
    <property type="entry name" value="Radical_SAM"/>
    <property type="match status" value="1"/>
</dbReference>
<reference evidence="10" key="1">
    <citation type="submission" date="2016-10" db="EMBL/GenBank/DDBJ databases">
        <authorList>
            <person name="Varghese N."/>
            <person name="Submissions S."/>
        </authorList>
    </citation>
    <scope>NUCLEOTIDE SEQUENCE [LARGE SCALE GENOMIC DNA]</scope>
    <source>
        <strain evidence="10">DSM 17834</strain>
    </source>
</reference>
<dbReference type="InterPro" id="IPR047207">
    <property type="entry name" value="SPASM_anSME"/>
</dbReference>
<proteinExistence type="inferred from homology"/>
<evidence type="ECO:0000256" key="2">
    <source>
        <dbReference type="ARBA" id="ARBA00022485"/>
    </source>
</evidence>
<evidence type="ECO:0000256" key="6">
    <source>
        <dbReference type="ARBA" id="ARBA00023014"/>
    </source>
</evidence>
<keyword evidence="5" id="KW-0408">Iron</keyword>
<dbReference type="SFLD" id="SFLDG01072">
    <property type="entry name" value="dehydrogenase_like"/>
    <property type="match status" value="1"/>
</dbReference>
<dbReference type="GO" id="GO:0051539">
    <property type="term" value="F:4 iron, 4 sulfur cluster binding"/>
    <property type="evidence" value="ECO:0007669"/>
    <property type="project" value="UniProtKB-KW"/>
</dbReference>
<sequence>MSSIAGQPAAGPFHVMSKPIGPRCNLACTYCYYLEKERLYPREQKFRMSDAVLERFIADYIAAQDSAGVAEIWFAWQGGEPTLLGLDYFARIVALQEKHRPAGKTIRNSLQTNGTLLTEQWAGFLRQHDFLLGLSIDGPPDLHDQHRRDRRGQPTSGRVMAALDLLRAQRVEFNVLVTVNHDNVSRPLELYRFLRECGVTFMQFIPVVERSSPQGCLAGPTEGGPEQPSMQVTPWSVRPLEYGDFLCAIFDEWVRHDVGRVFVQLFDVQLGLWLGGPAALCIFAETCGRGLALEHNGDLYACDHYVYPGYRLGNIMQQPLGQLAASTALRRFGEDKRASLPRRCQQCEYRFACNGGCPKHRFLASEASAEQGLNYFCAAYRRFFTHAGPLLDAMAHLIRHGSPAAAIMPLLAARRSDSAAALKRPCPCGSGRPRKQCCVPAPTDPGRGSALN</sequence>
<dbReference type="GO" id="GO:0046872">
    <property type="term" value="F:metal ion binding"/>
    <property type="evidence" value="ECO:0007669"/>
    <property type="project" value="UniProtKB-KW"/>
</dbReference>
<dbReference type="NCBIfam" id="TIGR03942">
    <property type="entry name" value="sulfatase_rSAM"/>
    <property type="match status" value="1"/>
</dbReference>
<gene>
    <name evidence="9" type="ORF">SAMN05216190_11679</name>
</gene>
<dbReference type="InterPro" id="IPR034491">
    <property type="entry name" value="Anaerob_Ser_sulfatase-maturase"/>
</dbReference>
<evidence type="ECO:0000256" key="7">
    <source>
        <dbReference type="ARBA" id="ARBA00023601"/>
    </source>
</evidence>
<evidence type="ECO:0000256" key="3">
    <source>
        <dbReference type="ARBA" id="ARBA00022691"/>
    </source>
</evidence>
<dbReference type="PANTHER" id="PTHR43273:SF3">
    <property type="entry name" value="ANAEROBIC SULFATASE-MATURATING ENZYME HOMOLOG ASLB-RELATED"/>
    <property type="match status" value="1"/>
</dbReference>
<protein>
    <recommendedName>
        <fullName evidence="8">Radical SAM core domain-containing protein</fullName>
    </recommendedName>
</protein>
<dbReference type="SUPFAM" id="SSF102114">
    <property type="entry name" value="Radical SAM enzymes"/>
    <property type="match status" value="1"/>
</dbReference>
<name>A0A1I5SKD0_9PSED</name>
<dbReference type="SFLD" id="SFLDG01384">
    <property type="entry name" value="thioether_bond_formation_requi"/>
    <property type="match status" value="1"/>
</dbReference>
<keyword evidence="6" id="KW-0411">Iron-sulfur</keyword>
<dbReference type="STRING" id="289003.SAMN05216190_11679"/>
<dbReference type="InterPro" id="IPR023867">
    <property type="entry name" value="Sulphatase_maturase_rSAM"/>
</dbReference>
<dbReference type="SFLD" id="SFLDG01386">
    <property type="entry name" value="main_SPASM_domain-containing"/>
    <property type="match status" value="1"/>
</dbReference>
<comment type="cofactor">
    <cofactor evidence="1">
        <name>[4Fe-4S] cluster</name>
        <dbReference type="ChEBI" id="CHEBI:49883"/>
    </cofactor>
</comment>
<dbReference type="InterPro" id="IPR013785">
    <property type="entry name" value="Aldolase_TIM"/>
</dbReference>
<organism evidence="9 10">
    <name type="scientific">Pseudomonas borbori</name>
    <dbReference type="NCBI Taxonomy" id="289003"/>
    <lineage>
        <taxon>Bacteria</taxon>
        <taxon>Pseudomonadati</taxon>
        <taxon>Pseudomonadota</taxon>
        <taxon>Gammaproteobacteria</taxon>
        <taxon>Pseudomonadales</taxon>
        <taxon>Pseudomonadaceae</taxon>
        <taxon>Pseudomonas</taxon>
    </lineage>
</organism>
<evidence type="ECO:0000313" key="10">
    <source>
        <dbReference type="Proteomes" id="UP000198784"/>
    </source>
</evidence>
<feature type="domain" description="Radical SAM core" evidence="8">
    <location>
        <begin position="10"/>
        <end position="255"/>
    </location>
</feature>
<dbReference type="InterPro" id="IPR058240">
    <property type="entry name" value="rSAM_sf"/>
</dbReference>
<keyword evidence="3" id="KW-0949">S-adenosyl-L-methionine</keyword>
<dbReference type="SFLD" id="SFLDS00029">
    <property type="entry name" value="Radical_SAM"/>
    <property type="match status" value="1"/>
</dbReference>
<evidence type="ECO:0000256" key="4">
    <source>
        <dbReference type="ARBA" id="ARBA00022723"/>
    </source>
</evidence>
<accession>A0A1I5SKD0</accession>
<evidence type="ECO:0000256" key="1">
    <source>
        <dbReference type="ARBA" id="ARBA00001966"/>
    </source>
</evidence>
<dbReference type="OrthoDB" id="9782387at2"/>
<evidence type="ECO:0000259" key="8">
    <source>
        <dbReference type="PROSITE" id="PS51918"/>
    </source>
</evidence>
<dbReference type="NCBIfam" id="TIGR04085">
    <property type="entry name" value="rSAM_more_4Fe4S"/>
    <property type="match status" value="1"/>
</dbReference>
<dbReference type="EMBL" id="FOWX01000016">
    <property type="protein sequence ID" value="SFP71173.1"/>
    <property type="molecule type" value="Genomic_DNA"/>
</dbReference>
<keyword evidence="4" id="KW-0479">Metal-binding</keyword>